<dbReference type="PANTHER" id="PTHR42934">
    <property type="entry name" value="GLYCOLATE OXIDASE SUBUNIT GLCD"/>
    <property type="match status" value="1"/>
</dbReference>
<keyword evidence="2" id="KW-0285">Flavoprotein</keyword>
<sequence length="494" mass="53460">MSITELSVTSAGGSAAAAPPFERLSEERKAQVVRELSALLGERYVLHDPYDLMLYEYDASIDRSRPDIVVLPSSTDEVAGIVKIAARHRVPVVPRGAGTGLSGGAIPIYGGIVIAFARMNRILEIDYENMRAVVQPGLVNLHLSNALNPRGFYYVPDPSSQRSCTIGGNVGENAGGPHTLLYGVTTNHVLGLEIVTADGEIVEVGGWTPDRPGYDLTGLITGSEGTLCVVTKIVTRIVHLPEQVKTMLAVFNSMDDASNTVSEIIASGMIPAAIEMMDQMILQAVEADMHAGYPLDAAAVLLLEAEGLREEVEDQTARIVAICQRNHARSVRIAANETERQLLWAGRKNAFGAVGRISPEFYVQDGVVPRTKLPYVLRRVSEICAHYGLRVGNVFHAGDGNLHPLILFDSQVPGEVERVRQAGHEILAVCAEVGGSITGEHGVGIEKQEEMALIFSAADLHVMQKVREAWNPEQLFNPGKLFPRPGRCVEVKQL</sequence>
<dbReference type="PANTHER" id="PTHR42934:SF1">
    <property type="entry name" value="GLYCOLATE OXIDASE SUBUNIT GLCD"/>
    <property type="match status" value="1"/>
</dbReference>
<dbReference type="Gene3D" id="3.30.43.10">
    <property type="entry name" value="Uridine Diphospho-n-acetylenolpyruvylglucosamine Reductase, domain 2"/>
    <property type="match status" value="1"/>
</dbReference>
<dbReference type="InterPro" id="IPR004113">
    <property type="entry name" value="FAD-bd_oxidored_4_C"/>
</dbReference>
<dbReference type="InterPro" id="IPR016167">
    <property type="entry name" value="FAD-bd_PCMH_sub1"/>
</dbReference>
<accession>A0A455T8T6</accession>
<dbReference type="InterPro" id="IPR016164">
    <property type="entry name" value="FAD-linked_Oxase-like_C"/>
</dbReference>
<dbReference type="Gene3D" id="3.30.465.10">
    <property type="match status" value="1"/>
</dbReference>
<feature type="region of interest" description="Disordered" evidence="5">
    <location>
        <begin position="1"/>
        <end position="22"/>
    </location>
</feature>
<evidence type="ECO:0000256" key="2">
    <source>
        <dbReference type="ARBA" id="ARBA00022630"/>
    </source>
</evidence>
<dbReference type="SUPFAM" id="SSF56176">
    <property type="entry name" value="FAD-binding/transporter-associated domain-like"/>
    <property type="match status" value="1"/>
</dbReference>
<dbReference type="InterPro" id="IPR016169">
    <property type="entry name" value="FAD-bd_PCMH_sub2"/>
</dbReference>
<dbReference type="InterPro" id="IPR016171">
    <property type="entry name" value="Vanillyl_alc_oxidase_C-sub2"/>
</dbReference>
<dbReference type="SUPFAM" id="SSF55103">
    <property type="entry name" value="FAD-linked oxidases, C-terminal domain"/>
    <property type="match status" value="1"/>
</dbReference>
<dbReference type="PROSITE" id="PS51387">
    <property type="entry name" value="FAD_PCMH"/>
    <property type="match status" value="1"/>
</dbReference>
<dbReference type="EMBL" id="AP019377">
    <property type="protein sequence ID" value="BBH95859.1"/>
    <property type="molecule type" value="Genomic_DNA"/>
</dbReference>
<keyword evidence="3" id="KW-0274">FAD</keyword>
<dbReference type="Pfam" id="PF01565">
    <property type="entry name" value="FAD_binding_4"/>
    <property type="match status" value="1"/>
</dbReference>
<name>A0A455T8T6_9CHLR</name>
<evidence type="ECO:0000313" key="7">
    <source>
        <dbReference type="EMBL" id="BBH95859.1"/>
    </source>
</evidence>
<proteinExistence type="predicted"/>
<evidence type="ECO:0000256" key="4">
    <source>
        <dbReference type="ARBA" id="ARBA00023002"/>
    </source>
</evidence>
<dbReference type="GO" id="GO:0016491">
    <property type="term" value="F:oxidoreductase activity"/>
    <property type="evidence" value="ECO:0007669"/>
    <property type="project" value="UniProtKB-KW"/>
</dbReference>
<evidence type="ECO:0000256" key="5">
    <source>
        <dbReference type="SAM" id="MobiDB-lite"/>
    </source>
</evidence>
<protein>
    <submittedName>
        <fullName evidence="7">FAD-binding protein</fullName>
    </submittedName>
</protein>
<evidence type="ECO:0000256" key="1">
    <source>
        <dbReference type="ARBA" id="ARBA00001974"/>
    </source>
</evidence>
<dbReference type="InterPro" id="IPR036318">
    <property type="entry name" value="FAD-bd_PCMH-like_sf"/>
</dbReference>
<keyword evidence="4" id="KW-0560">Oxidoreductase</keyword>
<dbReference type="AlphaFoldDB" id="A0A455T8T6"/>
<dbReference type="GO" id="GO:0071949">
    <property type="term" value="F:FAD binding"/>
    <property type="evidence" value="ECO:0007669"/>
    <property type="project" value="InterPro"/>
</dbReference>
<evidence type="ECO:0000259" key="6">
    <source>
        <dbReference type="PROSITE" id="PS51387"/>
    </source>
</evidence>
<comment type="cofactor">
    <cofactor evidence="1">
        <name>FAD</name>
        <dbReference type="ChEBI" id="CHEBI:57692"/>
    </cofactor>
</comment>
<gene>
    <name evidence="7" type="primary">glcD</name>
    <name evidence="7" type="ORF">KTA_40580</name>
</gene>
<dbReference type="Gene3D" id="3.30.70.2740">
    <property type="match status" value="1"/>
</dbReference>
<evidence type="ECO:0000256" key="3">
    <source>
        <dbReference type="ARBA" id="ARBA00022827"/>
    </source>
</evidence>
<dbReference type="InterPro" id="IPR051914">
    <property type="entry name" value="FAD-linked_OxidoTrans_Type4"/>
</dbReference>
<organism evidence="7">
    <name type="scientific">Thermogemmatispora argillosa</name>
    <dbReference type="NCBI Taxonomy" id="2045280"/>
    <lineage>
        <taxon>Bacteria</taxon>
        <taxon>Bacillati</taxon>
        <taxon>Chloroflexota</taxon>
        <taxon>Ktedonobacteria</taxon>
        <taxon>Thermogemmatisporales</taxon>
        <taxon>Thermogemmatisporaceae</taxon>
        <taxon>Thermogemmatispora</taxon>
    </lineage>
</organism>
<feature type="compositionally biased region" description="Low complexity" evidence="5">
    <location>
        <begin position="10"/>
        <end position="20"/>
    </location>
</feature>
<reference evidence="7" key="1">
    <citation type="submission" date="2018-12" db="EMBL/GenBank/DDBJ databases">
        <title>Novel natural products biosynthetic potential of the class Ktedonobacteria.</title>
        <authorList>
            <person name="Zheng Y."/>
            <person name="Saitou A."/>
            <person name="Wang C.M."/>
            <person name="Toyoda A."/>
            <person name="Minakuchi Y."/>
            <person name="Sekiguchi Y."/>
            <person name="Ueda K."/>
            <person name="Takano H."/>
            <person name="Sakai Y."/>
            <person name="Yokota A."/>
            <person name="Yabe S."/>
        </authorList>
    </citation>
    <scope>NUCLEOTIDE SEQUENCE</scope>
    <source>
        <strain evidence="7">A3-2</strain>
    </source>
</reference>
<dbReference type="Pfam" id="PF02913">
    <property type="entry name" value="FAD-oxidase_C"/>
    <property type="match status" value="1"/>
</dbReference>
<dbReference type="Gene3D" id="3.30.70.2190">
    <property type="match status" value="1"/>
</dbReference>
<dbReference type="InterPro" id="IPR016166">
    <property type="entry name" value="FAD-bd_PCMH"/>
</dbReference>
<dbReference type="Gene3D" id="1.10.45.10">
    <property type="entry name" value="Vanillyl-alcohol Oxidase, Chain A, domain 4"/>
    <property type="match status" value="1"/>
</dbReference>
<dbReference type="InterPro" id="IPR006094">
    <property type="entry name" value="Oxid_FAD_bind_N"/>
</dbReference>
<feature type="domain" description="FAD-binding PCMH-type" evidence="6">
    <location>
        <begin position="62"/>
        <end position="240"/>
    </location>
</feature>